<evidence type="ECO:0000313" key="1">
    <source>
        <dbReference type="EMBL" id="CAI0627459.1"/>
    </source>
</evidence>
<dbReference type="EMBL" id="CAMGYJ010000011">
    <property type="protein sequence ID" value="CAI0627459.1"/>
    <property type="molecule type" value="Genomic_DNA"/>
</dbReference>
<organism evidence="1 2">
    <name type="scientific">Linum tenue</name>
    <dbReference type="NCBI Taxonomy" id="586396"/>
    <lineage>
        <taxon>Eukaryota</taxon>
        <taxon>Viridiplantae</taxon>
        <taxon>Streptophyta</taxon>
        <taxon>Embryophyta</taxon>
        <taxon>Tracheophyta</taxon>
        <taxon>Spermatophyta</taxon>
        <taxon>Magnoliopsida</taxon>
        <taxon>eudicotyledons</taxon>
        <taxon>Gunneridae</taxon>
        <taxon>Pentapetalae</taxon>
        <taxon>rosids</taxon>
        <taxon>fabids</taxon>
        <taxon>Malpighiales</taxon>
        <taxon>Linaceae</taxon>
        <taxon>Linum</taxon>
    </lineage>
</organism>
<reference evidence="1" key="1">
    <citation type="submission" date="2022-08" db="EMBL/GenBank/DDBJ databases">
        <authorList>
            <person name="Gutierrez-Valencia J."/>
        </authorList>
    </citation>
    <scope>NUCLEOTIDE SEQUENCE</scope>
</reference>
<accession>A0AAV0S386</accession>
<name>A0AAV0S386_9ROSI</name>
<protein>
    <submittedName>
        <fullName evidence="1">Uncharacterized protein</fullName>
    </submittedName>
</protein>
<proteinExistence type="predicted"/>
<keyword evidence="2" id="KW-1185">Reference proteome</keyword>
<dbReference type="Proteomes" id="UP001154282">
    <property type="component" value="Unassembled WGS sequence"/>
</dbReference>
<dbReference type="AlphaFoldDB" id="A0AAV0S386"/>
<sequence>MERERGGFDPRGGVWERGVRGLGLLHKGEPVQGWDAYVCFLCLGSGTEAALPLWRLVCCGESCRVSAGFPRHGVDLCRECDQVGGLCCLLL</sequence>
<evidence type="ECO:0000313" key="2">
    <source>
        <dbReference type="Proteomes" id="UP001154282"/>
    </source>
</evidence>
<gene>
    <name evidence="1" type="ORF">LITE_LOCUS51285</name>
</gene>
<comment type="caution">
    <text evidence="1">The sequence shown here is derived from an EMBL/GenBank/DDBJ whole genome shotgun (WGS) entry which is preliminary data.</text>
</comment>